<organism evidence="7 8">
    <name type="scientific">Kibdelosporangium philippinense</name>
    <dbReference type="NCBI Taxonomy" id="211113"/>
    <lineage>
        <taxon>Bacteria</taxon>
        <taxon>Bacillati</taxon>
        <taxon>Actinomycetota</taxon>
        <taxon>Actinomycetes</taxon>
        <taxon>Pseudonocardiales</taxon>
        <taxon>Pseudonocardiaceae</taxon>
        <taxon>Kibdelosporangium</taxon>
    </lineage>
</organism>
<dbReference type="Pfam" id="PF08305">
    <property type="entry name" value="NPCBM"/>
    <property type="match status" value="1"/>
</dbReference>
<dbReference type="Gene3D" id="2.60.120.1060">
    <property type="entry name" value="NPCBM/NEW2 domain"/>
    <property type="match status" value="1"/>
</dbReference>
<accession>A0ABS8Z3F0</accession>
<dbReference type="Pfam" id="PF17801">
    <property type="entry name" value="Melibiase_C"/>
    <property type="match status" value="1"/>
</dbReference>
<evidence type="ECO:0000256" key="4">
    <source>
        <dbReference type="ARBA" id="ARBA00023295"/>
    </source>
</evidence>
<dbReference type="SMART" id="SM00776">
    <property type="entry name" value="NPCBM"/>
    <property type="match status" value="1"/>
</dbReference>
<dbReference type="InterPro" id="IPR013780">
    <property type="entry name" value="Glyco_hydro_b"/>
</dbReference>
<dbReference type="InterPro" id="IPR013222">
    <property type="entry name" value="Glyco_hyd_98_carb-bd"/>
</dbReference>
<keyword evidence="8" id="KW-1185">Reference proteome</keyword>
<evidence type="ECO:0000256" key="3">
    <source>
        <dbReference type="ARBA" id="ARBA00022801"/>
    </source>
</evidence>
<comment type="similarity">
    <text evidence="1 5">Belongs to the glycosyl hydrolase 27 family.</text>
</comment>
<dbReference type="EMBL" id="JAJVCN010000001">
    <property type="protein sequence ID" value="MCE7002453.1"/>
    <property type="molecule type" value="Genomic_DNA"/>
</dbReference>
<dbReference type="InterPro" id="IPR017853">
    <property type="entry name" value="GH"/>
</dbReference>
<dbReference type="InterPro" id="IPR041233">
    <property type="entry name" value="Melibiase_C"/>
</dbReference>
<dbReference type="Pfam" id="PF16499">
    <property type="entry name" value="Melibiase_2"/>
    <property type="match status" value="1"/>
</dbReference>
<gene>
    <name evidence="7" type="ORF">LWC34_06355</name>
</gene>
<dbReference type="SUPFAM" id="SSF51011">
    <property type="entry name" value="Glycosyl hydrolase domain"/>
    <property type="match status" value="1"/>
</dbReference>
<dbReference type="Pfam" id="PF10633">
    <property type="entry name" value="NPCBM_assoc"/>
    <property type="match status" value="1"/>
</dbReference>
<dbReference type="PANTHER" id="PTHR11452">
    <property type="entry name" value="ALPHA-GALACTOSIDASE/ALPHA-N-ACETYLGALACTOSAMINIDASE"/>
    <property type="match status" value="1"/>
</dbReference>
<dbReference type="InterPro" id="IPR013783">
    <property type="entry name" value="Ig-like_fold"/>
</dbReference>
<reference evidence="7 8" key="1">
    <citation type="submission" date="2021-12" db="EMBL/GenBank/DDBJ databases">
        <title>Genome sequence of Kibdelosporangium philippinense ATCC 49844.</title>
        <authorList>
            <person name="Fedorov E.A."/>
            <person name="Omeragic M."/>
            <person name="Shalygina K.F."/>
            <person name="Maclea K.S."/>
        </authorList>
    </citation>
    <scope>NUCLEOTIDE SEQUENCE [LARGE SCALE GENOMIC DNA]</scope>
    <source>
        <strain evidence="7 8">ATCC 49844</strain>
    </source>
</reference>
<evidence type="ECO:0000256" key="2">
    <source>
        <dbReference type="ARBA" id="ARBA00022729"/>
    </source>
</evidence>
<proteinExistence type="inferred from homology"/>
<dbReference type="EC" id="3.2.1.22" evidence="5"/>
<dbReference type="InterPro" id="IPR038637">
    <property type="entry name" value="NPCBM_sf"/>
</dbReference>
<keyword evidence="2" id="KW-0732">Signal</keyword>
<dbReference type="PANTHER" id="PTHR11452:SF75">
    <property type="entry name" value="ALPHA-GALACTOSIDASE MEL1"/>
    <property type="match status" value="1"/>
</dbReference>
<keyword evidence="4 5" id="KW-0326">Glycosidase</keyword>
<keyword evidence="5" id="KW-1015">Disulfide bond</keyword>
<comment type="catalytic activity">
    <reaction evidence="5">
        <text>Hydrolysis of terminal, non-reducing alpha-D-galactose residues in alpha-D-galactosides, including galactose oligosaccharides, galactomannans and galactolipids.</text>
        <dbReference type="EC" id="3.2.1.22"/>
    </reaction>
</comment>
<evidence type="ECO:0000256" key="1">
    <source>
        <dbReference type="ARBA" id="ARBA00009743"/>
    </source>
</evidence>
<dbReference type="InterPro" id="IPR018905">
    <property type="entry name" value="A-galactase_NEW3"/>
</dbReference>
<evidence type="ECO:0000313" key="7">
    <source>
        <dbReference type="EMBL" id="MCE7002453.1"/>
    </source>
</evidence>
<evidence type="ECO:0000259" key="6">
    <source>
        <dbReference type="SMART" id="SM00776"/>
    </source>
</evidence>
<dbReference type="SUPFAM" id="SSF49785">
    <property type="entry name" value="Galactose-binding domain-like"/>
    <property type="match status" value="1"/>
</dbReference>
<dbReference type="InterPro" id="IPR013785">
    <property type="entry name" value="Aldolase_TIM"/>
</dbReference>
<sequence>MDAKLRYTTMRDALRRTGRPIVYSLCEWGVNRPWEWAKDVGHLWRTTGDITDSYKSMLGIAKANWTLADYAGPGHWNDPDMLEVGNRGMTDNEYRSHFNLWAIMAAPLLIGSDLRTATPQTFEILGNREVIAIDQDPLGVQGKPIRSAGGVHVLVKPLQNGDKAVLLFNEGEKTERVTTTAAEIGLPQASGYKLRDLWAHTDRHTAGTIAATLPPHGSAMFRVNADRGWAKYPPAVDTGAALQTAYPGALPLVEPGDNASVTTSATNNGRAPAMTVKSELTGPAGWEARPESPNNTASLRTGESLNTKWLVKVPASAKPGLYVLTVRTTFRSDAEPRFDLEVRVPPPAPRTNAYVSDLTWLSSDNGWGPVERDTSNGEADAGDGNPMTINGVTFAKGIGAHAPSNIEFYVGGRCTSLAANVGVDDEEGADGSVGFEVWANGAKIADSGVMTNAMPAKPISADITGAMVVRLVVNDGGNGITSDHGDWADLRVTCA</sequence>
<name>A0ABS8Z3F0_9PSEU</name>
<protein>
    <recommendedName>
        <fullName evidence="5">Alpha-galactosidase</fullName>
        <ecNumber evidence="5">3.2.1.22</ecNumber>
    </recommendedName>
    <alternativeName>
        <fullName evidence="5">Melibiase</fullName>
    </alternativeName>
</protein>
<dbReference type="InterPro" id="IPR008979">
    <property type="entry name" value="Galactose-bd-like_sf"/>
</dbReference>
<dbReference type="InterPro" id="IPR002241">
    <property type="entry name" value="Glyco_hydro_27"/>
</dbReference>
<evidence type="ECO:0000256" key="5">
    <source>
        <dbReference type="RuleBase" id="RU361168"/>
    </source>
</evidence>
<dbReference type="SUPFAM" id="SSF51445">
    <property type="entry name" value="(Trans)glycosidases"/>
    <property type="match status" value="1"/>
</dbReference>
<comment type="caution">
    <text evidence="7">The sequence shown here is derived from an EMBL/GenBank/DDBJ whole genome shotgun (WGS) entry which is preliminary data.</text>
</comment>
<dbReference type="Proteomes" id="UP001521150">
    <property type="component" value="Unassembled WGS sequence"/>
</dbReference>
<dbReference type="Gene3D" id="2.60.40.1180">
    <property type="entry name" value="Golgi alpha-mannosidase II"/>
    <property type="match status" value="1"/>
</dbReference>
<keyword evidence="3 5" id="KW-0378">Hydrolase</keyword>
<dbReference type="Gene3D" id="2.60.40.10">
    <property type="entry name" value="Immunoglobulins"/>
    <property type="match status" value="1"/>
</dbReference>
<feature type="domain" description="Glycosyl hydrolase family 98 putative carbohydrate-binding module" evidence="6">
    <location>
        <begin position="349"/>
        <end position="494"/>
    </location>
</feature>
<evidence type="ECO:0000313" key="8">
    <source>
        <dbReference type="Proteomes" id="UP001521150"/>
    </source>
</evidence>
<dbReference type="CDD" id="cd14792">
    <property type="entry name" value="GH27"/>
    <property type="match status" value="1"/>
</dbReference>
<dbReference type="Gene3D" id="3.20.20.70">
    <property type="entry name" value="Aldolase class I"/>
    <property type="match status" value="1"/>
</dbReference>
<dbReference type="PRINTS" id="PR00740">
    <property type="entry name" value="GLHYDRLASE27"/>
</dbReference>